<organism evidence="2 3">
    <name type="scientific">Chiloscyllium punctatum</name>
    <name type="common">Brownbanded bambooshark</name>
    <name type="synonym">Hemiscyllium punctatum</name>
    <dbReference type="NCBI Taxonomy" id="137246"/>
    <lineage>
        <taxon>Eukaryota</taxon>
        <taxon>Metazoa</taxon>
        <taxon>Chordata</taxon>
        <taxon>Craniata</taxon>
        <taxon>Vertebrata</taxon>
        <taxon>Chondrichthyes</taxon>
        <taxon>Elasmobranchii</taxon>
        <taxon>Galeomorphii</taxon>
        <taxon>Galeoidea</taxon>
        <taxon>Orectolobiformes</taxon>
        <taxon>Hemiscylliidae</taxon>
        <taxon>Chiloscyllium</taxon>
    </lineage>
</organism>
<name>A0A401SH25_CHIPU</name>
<evidence type="ECO:0000256" key="1">
    <source>
        <dbReference type="SAM" id="MobiDB-lite"/>
    </source>
</evidence>
<sequence>MPEVATTPCVAVGPKSYQPFDQLAALGGIWRERERERSSTLGCIPAHYHLLTPGNKTNKQNKNATNITRSAEGEDHLRVN</sequence>
<dbReference type="Proteomes" id="UP000287033">
    <property type="component" value="Unassembled WGS sequence"/>
</dbReference>
<evidence type="ECO:0000313" key="3">
    <source>
        <dbReference type="Proteomes" id="UP000287033"/>
    </source>
</evidence>
<reference evidence="2 3" key="1">
    <citation type="journal article" date="2018" name="Nat. Ecol. Evol.">
        <title>Shark genomes provide insights into elasmobranch evolution and the origin of vertebrates.</title>
        <authorList>
            <person name="Hara Y"/>
            <person name="Yamaguchi K"/>
            <person name="Onimaru K"/>
            <person name="Kadota M"/>
            <person name="Koyanagi M"/>
            <person name="Keeley SD"/>
            <person name="Tatsumi K"/>
            <person name="Tanaka K"/>
            <person name="Motone F"/>
            <person name="Kageyama Y"/>
            <person name="Nozu R"/>
            <person name="Adachi N"/>
            <person name="Nishimura O"/>
            <person name="Nakagawa R"/>
            <person name="Tanegashima C"/>
            <person name="Kiyatake I"/>
            <person name="Matsumoto R"/>
            <person name="Murakumo K"/>
            <person name="Nishida K"/>
            <person name="Terakita A"/>
            <person name="Kuratani S"/>
            <person name="Sato K"/>
            <person name="Hyodo S Kuraku.S."/>
        </authorList>
    </citation>
    <scope>NUCLEOTIDE SEQUENCE [LARGE SCALE GENOMIC DNA]</scope>
</reference>
<evidence type="ECO:0000313" key="2">
    <source>
        <dbReference type="EMBL" id="GCC29701.1"/>
    </source>
</evidence>
<accession>A0A401SH25</accession>
<dbReference type="AlphaFoldDB" id="A0A401SH25"/>
<feature type="region of interest" description="Disordered" evidence="1">
    <location>
        <begin position="52"/>
        <end position="80"/>
    </location>
</feature>
<comment type="caution">
    <text evidence="2">The sequence shown here is derived from an EMBL/GenBank/DDBJ whole genome shotgun (WGS) entry which is preliminary data.</text>
</comment>
<protein>
    <submittedName>
        <fullName evidence="2">Uncharacterized protein</fullName>
    </submittedName>
</protein>
<keyword evidence="3" id="KW-1185">Reference proteome</keyword>
<gene>
    <name evidence="2" type="ORF">chiPu_0008143</name>
</gene>
<feature type="compositionally biased region" description="Low complexity" evidence="1">
    <location>
        <begin position="55"/>
        <end position="68"/>
    </location>
</feature>
<proteinExistence type="predicted"/>
<feature type="compositionally biased region" description="Basic and acidic residues" evidence="1">
    <location>
        <begin position="71"/>
        <end position="80"/>
    </location>
</feature>
<dbReference type="EMBL" id="BEZZ01000264">
    <property type="protein sequence ID" value="GCC29701.1"/>
    <property type="molecule type" value="Genomic_DNA"/>
</dbReference>